<keyword evidence="3" id="KW-1003">Cell membrane</keyword>
<sequence length="134" mass="14511">MEFNLTAVAALLALIGYSINDKVVVFDRIRENLRLTPDKPMLELLNDSIGSTLTRTIFTSLTTFLALLPMGLAGGVAVASFALPMLFGIVIGTSSSVLIASPILYYLGQRRSLKGLAQLRPTAEEMRKELDALP</sequence>
<comment type="subcellular location">
    <subcellularLocation>
        <location evidence="1">Cell membrane</location>
        <topology evidence="1">Multi-pass membrane protein</topology>
    </subcellularLocation>
</comment>
<dbReference type="InterPro" id="IPR048634">
    <property type="entry name" value="SecD_SecF_C"/>
</dbReference>
<evidence type="ECO:0000256" key="1">
    <source>
        <dbReference type="ARBA" id="ARBA00004651"/>
    </source>
</evidence>
<protein>
    <recommendedName>
        <fullName evidence="10">Protein export membrane protein SecD/SecF C-terminal domain-containing protein</fullName>
    </recommendedName>
</protein>
<proteinExistence type="predicted"/>
<evidence type="ECO:0000256" key="4">
    <source>
        <dbReference type="ARBA" id="ARBA00022692"/>
    </source>
</evidence>
<keyword evidence="12" id="KW-1185">Reference proteome</keyword>
<keyword evidence="7" id="KW-0811">Translocation</keyword>
<gene>
    <name evidence="11" type="ORF">BA177_12350</name>
</gene>
<keyword evidence="5" id="KW-0653">Protein transport</keyword>
<dbReference type="SUPFAM" id="SSF82866">
    <property type="entry name" value="Multidrug efflux transporter AcrB transmembrane domain"/>
    <property type="match status" value="1"/>
</dbReference>
<dbReference type="Pfam" id="PF02355">
    <property type="entry name" value="SecD_SecF_C"/>
    <property type="match status" value="1"/>
</dbReference>
<evidence type="ECO:0000256" key="6">
    <source>
        <dbReference type="ARBA" id="ARBA00022989"/>
    </source>
</evidence>
<evidence type="ECO:0000259" key="10">
    <source>
        <dbReference type="Pfam" id="PF02355"/>
    </source>
</evidence>
<evidence type="ECO:0000256" key="2">
    <source>
        <dbReference type="ARBA" id="ARBA00022448"/>
    </source>
</evidence>
<keyword evidence="6 9" id="KW-1133">Transmembrane helix</keyword>
<keyword evidence="8 9" id="KW-0472">Membrane</keyword>
<dbReference type="InterPro" id="IPR022813">
    <property type="entry name" value="SecD/SecF_arch_bac"/>
</dbReference>
<reference evidence="11 12" key="1">
    <citation type="submission" date="2016-06" db="EMBL/GenBank/DDBJ databases">
        <title>Complete genome sequence of a deep-branching marine Gamma Proteobacterium Woeseia oceani type strain XK5.</title>
        <authorList>
            <person name="Mu D."/>
            <person name="Du Z."/>
        </authorList>
    </citation>
    <scope>NUCLEOTIDE SEQUENCE [LARGE SCALE GENOMIC DNA]</scope>
    <source>
        <strain evidence="11 12">XK5</strain>
    </source>
</reference>
<keyword evidence="4 9" id="KW-0812">Transmembrane</keyword>
<feature type="transmembrane region" description="Helical" evidence="9">
    <location>
        <begin position="57"/>
        <end position="79"/>
    </location>
</feature>
<dbReference type="PANTHER" id="PTHR30081">
    <property type="entry name" value="PROTEIN-EXPORT MEMBRANE PROTEIN SEC"/>
    <property type="match status" value="1"/>
</dbReference>
<feature type="domain" description="Protein export membrane protein SecD/SecF C-terminal" evidence="10">
    <location>
        <begin position="1"/>
        <end position="109"/>
    </location>
</feature>
<accession>A0A193LHA0</accession>
<evidence type="ECO:0000313" key="12">
    <source>
        <dbReference type="Proteomes" id="UP000092695"/>
    </source>
</evidence>
<dbReference type="Proteomes" id="UP000092695">
    <property type="component" value="Chromosome"/>
</dbReference>
<dbReference type="InterPro" id="IPR022645">
    <property type="entry name" value="SecD/SecF_bac"/>
</dbReference>
<evidence type="ECO:0000256" key="7">
    <source>
        <dbReference type="ARBA" id="ARBA00023010"/>
    </source>
</evidence>
<evidence type="ECO:0000313" key="11">
    <source>
        <dbReference type="EMBL" id="ANO51887.1"/>
    </source>
</evidence>
<feature type="transmembrane region" description="Helical" evidence="9">
    <location>
        <begin position="86"/>
        <end position="107"/>
    </location>
</feature>
<dbReference type="Gene3D" id="1.20.1640.10">
    <property type="entry name" value="Multidrug efflux transporter AcrB transmembrane domain"/>
    <property type="match status" value="1"/>
</dbReference>
<dbReference type="PRINTS" id="PR01755">
    <property type="entry name" value="SECFTRNLCASE"/>
</dbReference>
<organism evidence="11 12">
    <name type="scientific">Woeseia oceani</name>
    <dbReference type="NCBI Taxonomy" id="1548547"/>
    <lineage>
        <taxon>Bacteria</taxon>
        <taxon>Pseudomonadati</taxon>
        <taxon>Pseudomonadota</taxon>
        <taxon>Gammaproteobacteria</taxon>
        <taxon>Woeseiales</taxon>
        <taxon>Woeseiaceae</taxon>
        <taxon>Woeseia</taxon>
    </lineage>
</organism>
<dbReference type="AlphaFoldDB" id="A0A193LHA0"/>
<dbReference type="GO" id="GO:0015031">
    <property type="term" value="P:protein transport"/>
    <property type="evidence" value="ECO:0007669"/>
    <property type="project" value="UniProtKB-KW"/>
</dbReference>
<dbReference type="STRING" id="1548547.BA177_12350"/>
<dbReference type="GO" id="GO:0005886">
    <property type="term" value="C:plasma membrane"/>
    <property type="evidence" value="ECO:0007669"/>
    <property type="project" value="UniProtKB-SubCell"/>
</dbReference>
<dbReference type="KEGG" id="woc:BA177_12350"/>
<name>A0A193LHA0_9GAMM</name>
<evidence type="ECO:0000256" key="8">
    <source>
        <dbReference type="ARBA" id="ARBA00023136"/>
    </source>
</evidence>
<keyword evidence="2" id="KW-0813">Transport</keyword>
<dbReference type="EMBL" id="CP016268">
    <property type="protein sequence ID" value="ANO51887.1"/>
    <property type="molecule type" value="Genomic_DNA"/>
</dbReference>
<evidence type="ECO:0000256" key="9">
    <source>
        <dbReference type="SAM" id="Phobius"/>
    </source>
</evidence>
<evidence type="ECO:0000256" key="3">
    <source>
        <dbReference type="ARBA" id="ARBA00022475"/>
    </source>
</evidence>
<evidence type="ECO:0000256" key="5">
    <source>
        <dbReference type="ARBA" id="ARBA00022927"/>
    </source>
</evidence>
<dbReference type="PANTHER" id="PTHR30081:SF8">
    <property type="entry name" value="PROTEIN TRANSLOCASE SUBUNIT SECF"/>
    <property type="match status" value="1"/>
</dbReference>